<dbReference type="EMBL" id="JAQIZT010000012">
    <property type="protein sequence ID" value="KAJ6976606.1"/>
    <property type="molecule type" value="Genomic_DNA"/>
</dbReference>
<accession>A0AAD6M0M7</accession>
<gene>
    <name evidence="1" type="ORF">NC653_028686</name>
</gene>
<dbReference type="Proteomes" id="UP001164929">
    <property type="component" value="Chromosome 12"/>
</dbReference>
<keyword evidence="2" id="KW-1185">Reference proteome</keyword>
<evidence type="ECO:0000313" key="2">
    <source>
        <dbReference type="Proteomes" id="UP001164929"/>
    </source>
</evidence>
<dbReference type="AlphaFoldDB" id="A0AAD6M0M7"/>
<name>A0AAD6M0M7_9ROSI</name>
<organism evidence="1 2">
    <name type="scientific">Populus alba x Populus x berolinensis</name>
    <dbReference type="NCBI Taxonomy" id="444605"/>
    <lineage>
        <taxon>Eukaryota</taxon>
        <taxon>Viridiplantae</taxon>
        <taxon>Streptophyta</taxon>
        <taxon>Embryophyta</taxon>
        <taxon>Tracheophyta</taxon>
        <taxon>Spermatophyta</taxon>
        <taxon>Magnoliopsida</taxon>
        <taxon>eudicotyledons</taxon>
        <taxon>Gunneridae</taxon>
        <taxon>Pentapetalae</taxon>
        <taxon>rosids</taxon>
        <taxon>fabids</taxon>
        <taxon>Malpighiales</taxon>
        <taxon>Salicaceae</taxon>
        <taxon>Saliceae</taxon>
        <taxon>Populus</taxon>
    </lineage>
</organism>
<proteinExistence type="predicted"/>
<comment type="caution">
    <text evidence="1">The sequence shown here is derived from an EMBL/GenBank/DDBJ whole genome shotgun (WGS) entry which is preliminary data.</text>
</comment>
<protein>
    <submittedName>
        <fullName evidence="1">Uncharacterized protein</fullName>
    </submittedName>
</protein>
<sequence>MGTVLGNIHPSILLAYTLNTN</sequence>
<evidence type="ECO:0000313" key="1">
    <source>
        <dbReference type="EMBL" id="KAJ6976606.1"/>
    </source>
</evidence>
<reference evidence="1" key="1">
    <citation type="journal article" date="2023" name="Mol. Ecol. Resour.">
        <title>Chromosome-level genome assembly of a triploid poplar Populus alba 'Berolinensis'.</title>
        <authorList>
            <person name="Chen S."/>
            <person name="Yu Y."/>
            <person name="Wang X."/>
            <person name="Wang S."/>
            <person name="Zhang T."/>
            <person name="Zhou Y."/>
            <person name="He R."/>
            <person name="Meng N."/>
            <person name="Wang Y."/>
            <person name="Liu W."/>
            <person name="Liu Z."/>
            <person name="Liu J."/>
            <person name="Guo Q."/>
            <person name="Huang H."/>
            <person name="Sederoff R.R."/>
            <person name="Wang G."/>
            <person name="Qu G."/>
            <person name="Chen S."/>
        </authorList>
    </citation>
    <scope>NUCLEOTIDE SEQUENCE</scope>
    <source>
        <strain evidence="1">SC-2020</strain>
    </source>
</reference>